<reference evidence="4 5" key="1">
    <citation type="submission" date="2018-09" db="EMBL/GenBank/DDBJ databases">
        <title>Discovery and Ecogenomic Context for Candidatus Cryosericales, a Global Caldiserica Order Active in Thawing Permafrost.</title>
        <authorList>
            <person name="Martinez M.A."/>
            <person name="Woodcroft B.J."/>
            <person name="Ignacio Espinoza J.C."/>
            <person name="Zayed A."/>
            <person name="Singleton C.M."/>
            <person name="Boyd J."/>
            <person name="Li Y.-F."/>
            <person name="Purvine S."/>
            <person name="Maughan H."/>
            <person name="Hodgkins S.B."/>
            <person name="Anderson D."/>
            <person name="Sederholm M."/>
            <person name="Temperton B."/>
            <person name="Saleska S.R."/>
            <person name="Tyson G.W."/>
            <person name="Rich V.I."/>
        </authorList>
    </citation>
    <scope>NUCLEOTIDE SEQUENCE [LARGE SCALE GENOMIC DNA]</scope>
    <source>
        <strain evidence="2 4">SMC2</strain>
        <strain evidence="3 5">SMC3</strain>
    </source>
</reference>
<dbReference type="Proteomes" id="UP000266042">
    <property type="component" value="Unassembled WGS sequence"/>
</dbReference>
<protein>
    <submittedName>
        <fullName evidence="3">Roadblock/LC7 domain-containing protein</fullName>
    </submittedName>
</protein>
<dbReference type="InterPro" id="IPR004942">
    <property type="entry name" value="Roadblock/LAMTOR2_dom"/>
</dbReference>
<evidence type="ECO:0000259" key="1">
    <source>
        <dbReference type="SMART" id="SM00960"/>
    </source>
</evidence>
<dbReference type="Proteomes" id="UP000265724">
    <property type="component" value="Unassembled WGS sequence"/>
</dbReference>
<sequence length="117" mass="12687">MVIVVQETLDRLKSSSGVLAVILTDLDGAILYTASDMDIAPPLVRGMILSFAGYMQQIVTQLDMGKLTELDVETTNGRIMMVRTRGNSLAVLTTRQSNLGIIRIAMGRALKDLSECA</sequence>
<evidence type="ECO:0000313" key="2">
    <source>
        <dbReference type="EMBL" id="RIE13786.1"/>
    </source>
</evidence>
<dbReference type="EMBL" id="QXIX01000035">
    <property type="protein sequence ID" value="RIE13786.1"/>
    <property type="molecule type" value="Genomic_DNA"/>
</dbReference>
<dbReference type="EMBL" id="QXIW01000019">
    <property type="protein sequence ID" value="RIE13803.1"/>
    <property type="molecule type" value="Genomic_DNA"/>
</dbReference>
<comment type="caution">
    <text evidence="3">The sequence shown here is derived from an EMBL/GenBank/DDBJ whole genome shotgun (WGS) entry which is preliminary data.</text>
</comment>
<proteinExistence type="predicted"/>
<evidence type="ECO:0000313" key="3">
    <source>
        <dbReference type="EMBL" id="RIE13803.1"/>
    </source>
</evidence>
<dbReference type="Pfam" id="PF03259">
    <property type="entry name" value="Robl_LC7"/>
    <property type="match status" value="1"/>
</dbReference>
<dbReference type="Gene3D" id="3.30.450.30">
    <property type="entry name" value="Dynein light chain 2a, cytoplasmic"/>
    <property type="match status" value="1"/>
</dbReference>
<evidence type="ECO:0000313" key="4">
    <source>
        <dbReference type="Proteomes" id="UP000265724"/>
    </source>
</evidence>
<dbReference type="SUPFAM" id="SSF103196">
    <property type="entry name" value="Roadblock/LC7 domain"/>
    <property type="match status" value="1"/>
</dbReference>
<keyword evidence="4" id="KW-1185">Reference proteome</keyword>
<accession>A0A398DHA9</accession>
<evidence type="ECO:0000313" key="5">
    <source>
        <dbReference type="Proteomes" id="UP000266042"/>
    </source>
</evidence>
<dbReference type="SMART" id="SM00960">
    <property type="entry name" value="Robl_LC7"/>
    <property type="match status" value="1"/>
</dbReference>
<organism evidence="3 5">
    <name type="scientific">Candidatus Cryosericum hinesii</name>
    <dbReference type="NCBI Taxonomy" id="2290915"/>
    <lineage>
        <taxon>Bacteria</taxon>
        <taxon>Pseudomonadati</taxon>
        <taxon>Caldisericota/Cryosericota group</taxon>
        <taxon>Candidatus Cryosericota</taxon>
        <taxon>Candidatus Cryosericia</taxon>
        <taxon>Candidatus Cryosericales</taxon>
        <taxon>Candidatus Cryosericaceae</taxon>
        <taxon>Candidatus Cryosericum</taxon>
    </lineage>
</organism>
<feature type="domain" description="Roadblock/LAMTOR2" evidence="1">
    <location>
        <begin position="5"/>
        <end position="93"/>
    </location>
</feature>
<dbReference type="AlphaFoldDB" id="A0A398DHA9"/>
<gene>
    <name evidence="2" type="ORF">SMC2_04665</name>
    <name evidence="3" type="ORF">SMC3_03370</name>
</gene>
<name>A0A398DHA9_9BACT</name>